<evidence type="ECO:0000313" key="1">
    <source>
        <dbReference type="EMBL" id="RRT66522.1"/>
    </source>
</evidence>
<proteinExistence type="predicted"/>
<gene>
    <name evidence="1" type="ORF">B296_00008725</name>
</gene>
<dbReference type="Proteomes" id="UP000287651">
    <property type="component" value="Unassembled WGS sequence"/>
</dbReference>
<evidence type="ECO:0000313" key="2">
    <source>
        <dbReference type="Proteomes" id="UP000287651"/>
    </source>
</evidence>
<comment type="caution">
    <text evidence="1">The sequence shown here is derived from an EMBL/GenBank/DDBJ whole genome shotgun (WGS) entry which is preliminary data.</text>
</comment>
<accession>A0A426ZR68</accession>
<name>A0A426ZR68_ENSVE</name>
<reference evidence="1 2" key="1">
    <citation type="journal article" date="2014" name="Agronomy (Basel)">
        <title>A Draft Genome Sequence for Ensete ventricosum, the Drought-Tolerant Tree Against Hunger.</title>
        <authorList>
            <person name="Harrison J."/>
            <person name="Moore K.A."/>
            <person name="Paszkiewicz K."/>
            <person name="Jones T."/>
            <person name="Grant M."/>
            <person name="Ambacheew D."/>
            <person name="Muzemil S."/>
            <person name="Studholme D.J."/>
        </authorList>
    </citation>
    <scope>NUCLEOTIDE SEQUENCE [LARGE SCALE GENOMIC DNA]</scope>
</reference>
<dbReference type="EMBL" id="AMZH03005390">
    <property type="protein sequence ID" value="RRT66522.1"/>
    <property type="molecule type" value="Genomic_DNA"/>
</dbReference>
<protein>
    <submittedName>
        <fullName evidence="1">Uncharacterized protein</fullName>
    </submittedName>
</protein>
<sequence length="85" mass="10124">MSDFTTELASELGKLRELLRWLRLRRGPPVWGYWSLRFAWTWLVRPRKASTVTTNDAGRNHSPKTIRGRHCCDDLLGWLRVVRFR</sequence>
<dbReference type="AlphaFoldDB" id="A0A426ZR68"/>
<organism evidence="1 2">
    <name type="scientific">Ensete ventricosum</name>
    <name type="common">Abyssinian banana</name>
    <name type="synonym">Musa ensete</name>
    <dbReference type="NCBI Taxonomy" id="4639"/>
    <lineage>
        <taxon>Eukaryota</taxon>
        <taxon>Viridiplantae</taxon>
        <taxon>Streptophyta</taxon>
        <taxon>Embryophyta</taxon>
        <taxon>Tracheophyta</taxon>
        <taxon>Spermatophyta</taxon>
        <taxon>Magnoliopsida</taxon>
        <taxon>Liliopsida</taxon>
        <taxon>Zingiberales</taxon>
        <taxon>Musaceae</taxon>
        <taxon>Ensete</taxon>
    </lineage>
</organism>